<dbReference type="eggNOG" id="ENOG502RZHP">
    <property type="taxonomic scope" value="Eukaryota"/>
</dbReference>
<evidence type="ECO:0000256" key="3">
    <source>
        <dbReference type="SAM" id="MobiDB-lite"/>
    </source>
</evidence>
<protein>
    <recommendedName>
        <fullName evidence="4">Cyclin-dependent kinase inhibitor domain-containing protein</fullName>
    </recommendedName>
</protein>
<dbReference type="STRING" id="15368.I1GZU6"/>
<dbReference type="InterPro" id="IPR044898">
    <property type="entry name" value="CDI_dom_sf"/>
</dbReference>
<dbReference type="ExpressionAtlas" id="I1GZU6">
    <property type="expression patterns" value="baseline"/>
</dbReference>
<reference evidence="6" key="3">
    <citation type="submission" date="2018-08" db="UniProtKB">
        <authorList>
            <consortium name="EnsemblPlants"/>
        </authorList>
    </citation>
    <scope>IDENTIFICATION</scope>
    <source>
        <strain evidence="6">cv. Bd21</strain>
    </source>
</reference>
<keyword evidence="2" id="KW-0649">Protein kinase inhibitor</keyword>
<sequence length="265" mass="27568">MGKYMRKCRAAAGDSSKAPAVPLLGVRTRSRVAAVVGGAAGVAKRRKQATTTTAARAAKELALSGGSDAGCYLHLRSRKLFMASAAVAPPRGLPRAEEEASSAAATLADSGASREAAVAGISRYSSTASSAARERNSGGEAEVCESRDAVESSVSDCCGNRERREATPSSQSPANSSDLESSHAGGEQKHQRTRSPAIRPTTGAATTFQFEERAAKMPPVAEIEEFFAAAEKAEAERFAAKYNFDVALGVPLNAGRFEWTPVASV</sequence>
<dbReference type="RefSeq" id="XP_003560924.1">
    <property type="nucleotide sequence ID" value="XM_003560876.4"/>
</dbReference>
<dbReference type="InterPro" id="IPR003175">
    <property type="entry name" value="CDI_dom"/>
</dbReference>
<name>I1GZU6_BRADI</name>
<evidence type="ECO:0000256" key="1">
    <source>
        <dbReference type="ARBA" id="ARBA00010274"/>
    </source>
</evidence>
<comment type="similarity">
    <text evidence="1">Belongs to the CDI family. ICK/KRP subfamily.</text>
</comment>
<evidence type="ECO:0000256" key="2">
    <source>
        <dbReference type="ARBA" id="ARBA00023013"/>
    </source>
</evidence>
<dbReference type="HOGENOM" id="CLU_062111_0_0_1"/>
<organism evidence="5">
    <name type="scientific">Brachypodium distachyon</name>
    <name type="common">Purple false brome</name>
    <name type="synonym">Trachynia distachya</name>
    <dbReference type="NCBI Taxonomy" id="15368"/>
    <lineage>
        <taxon>Eukaryota</taxon>
        <taxon>Viridiplantae</taxon>
        <taxon>Streptophyta</taxon>
        <taxon>Embryophyta</taxon>
        <taxon>Tracheophyta</taxon>
        <taxon>Spermatophyta</taxon>
        <taxon>Magnoliopsida</taxon>
        <taxon>Liliopsida</taxon>
        <taxon>Poales</taxon>
        <taxon>Poaceae</taxon>
        <taxon>BOP clade</taxon>
        <taxon>Pooideae</taxon>
        <taxon>Stipodae</taxon>
        <taxon>Brachypodieae</taxon>
        <taxon>Brachypodium</taxon>
    </lineage>
</organism>
<evidence type="ECO:0000259" key="4">
    <source>
        <dbReference type="Pfam" id="PF02234"/>
    </source>
</evidence>
<dbReference type="KEGG" id="bdi:100824866"/>
<dbReference type="OrthoDB" id="695210at2759"/>
<dbReference type="InterPro" id="IPR044275">
    <property type="entry name" value="KRP"/>
</dbReference>
<dbReference type="GO" id="GO:0045740">
    <property type="term" value="P:positive regulation of DNA replication"/>
    <property type="evidence" value="ECO:0000318"/>
    <property type="project" value="GO_Central"/>
</dbReference>
<evidence type="ECO:0000313" key="6">
    <source>
        <dbReference type="EnsemblPlants" id="KQK19020"/>
    </source>
</evidence>
<dbReference type="GeneID" id="100824866"/>
<gene>
    <name evidence="6" type="primary">LOC100824866</name>
    <name evidence="5" type="ORF">BRADI_1g45985v3</name>
</gene>
<dbReference type="AlphaFoldDB" id="I1GZU6"/>
<feature type="domain" description="Cyclin-dependent kinase inhibitor" evidence="4">
    <location>
        <begin position="217"/>
        <end position="262"/>
    </location>
</feature>
<evidence type="ECO:0000313" key="5">
    <source>
        <dbReference type="EMBL" id="KQK19020.1"/>
    </source>
</evidence>
<dbReference type="Proteomes" id="UP000008810">
    <property type="component" value="Chromosome 1"/>
</dbReference>
<dbReference type="GO" id="GO:0005634">
    <property type="term" value="C:nucleus"/>
    <property type="evidence" value="ECO:0000318"/>
    <property type="project" value="GO_Central"/>
</dbReference>
<feature type="region of interest" description="Disordered" evidence="3">
    <location>
        <begin position="124"/>
        <end position="204"/>
    </location>
</feature>
<accession>I1GZU6</accession>
<dbReference type="GO" id="GO:0051726">
    <property type="term" value="P:regulation of cell cycle"/>
    <property type="evidence" value="ECO:0007669"/>
    <property type="project" value="InterPro"/>
</dbReference>
<dbReference type="GO" id="GO:0004861">
    <property type="term" value="F:cyclin-dependent protein serine/threonine kinase inhibitor activity"/>
    <property type="evidence" value="ECO:0000318"/>
    <property type="project" value="GO_Central"/>
</dbReference>
<proteinExistence type="inferred from homology"/>
<reference evidence="5" key="2">
    <citation type="submission" date="2017-06" db="EMBL/GenBank/DDBJ databases">
        <title>WGS assembly of Brachypodium distachyon.</title>
        <authorList>
            <consortium name="The International Brachypodium Initiative"/>
            <person name="Lucas S."/>
            <person name="Harmon-Smith M."/>
            <person name="Lail K."/>
            <person name="Tice H."/>
            <person name="Grimwood J."/>
            <person name="Bruce D."/>
            <person name="Barry K."/>
            <person name="Shu S."/>
            <person name="Lindquist E."/>
            <person name="Wang M."/>
            <person name="Pitluck S."/>
            <person name="Vogel J.P."/>
            <person name="Garvin D.F."/>
            <person name="Mockler T.C."/>
            <person name="Schmutz J."/>
            <person name="Rokhsar D."/>
            <person name="Bevan M.W."/>
        </authorList>
    </citation>
    <scope>NUCLEOTIDE SEQUENCE</scope>
    <source>
        <strain evidence="5">Bd21</strain>
    </source>
</reference>
<dbReference type="EnsemblPlants" id="KQK19020">
    <property type="protein sequence ID" value="KQK19020"/>
    <property type="gene ID" value="BRADI_1g45985v3"/>
</dbReference>
<dbReference type="Pfam" id="PF02234">
    <property type="entry name" value="CDI"/>
    <property type="match status" value="1"/>
</dbReference>
<feature type="compositionally biased region" description="Polar residues" evidence="3">
    <location>
        <begin position="167"/>
        <end position="179"/>
    </location>
</feature>
<dbReference type="EMBL" id="CM000880">
    <property type="protein sequence ID" value="KQK19020.1"/>
    <property type="molecule type" value="Genomic_DNA"/>
</dbReference>
<keyword evidence="7" id="KW-1185">Reference proteome</keyword>
<dbReference type="OMA" id="ACRARMP"/>
<dbReference type="Gramene" id="KQK19020">
    <property type="protein sequence ID" value="KQK19020"/>
    <property type="gene ID" value="BRADI_1g45985v3"/>
</dbReference>
<evidence type="ECO:0000313" key="7">
    <source>
        <dbReference type="Proteomes" id="UP000008810"/>
    </source>
</evidence>
<dbReference type="Gene3D" id="4.10.365.10">
    <property type="entry name" value="p27"/>
    <property type="match status" value="1"/>
</dbReference>
<dbReference type="PANTHER" id="PTHR46776">
    <property type="entry name" value="CYCLIN-DEPENDENT KINASE INHIBITOR 4-RELATED"/>
    <property type="match status" value="1"/>
</dbReference>
<reference evidence="5 6" key="1">
    <citation type="journal article" date="2010" name="Nature">
        <title>Genome sequencing and analysis of the model grass Brachypodium distachyon.</title>
        <authorList>
            <consortium name="International Brachypodium Initiative"/>
        </authorList>
    </citation>
    <scope>NUCLEOTIDE SEQUENCE [LARGE SCALE GENOMIC DNA]</scope>
    <source>
        <strain evidence="5">Bd21</strain>
        <strain evidence="6">cv. Bd21</strain>
    </source>
</reference>